<feature type="compositionally biased region" description="Basic and acidic residues" evidence="6">
    <location>
        <begin position="524"/>
        <end position="536"/>
    </location>
</feature>
<evidence type="ECO:0000313" key="8">
    <source>
        <dbReference type="EMBL" id="CAK8690081.1"/>
    </source>
</evidence>
<dbReference type="Gene3D" id="2.30.29.30">
    <property type="entry name" value="Pleckstrin-homology domain (PH domain)/Phosphotyrosine-binding domain (PTB)"/>
    <property type="match status" value="1"/>
</dbReference>
<feature type="compositionally biased region" description="Low complexity" evidence="6">
    <location>
        <begin position="513"/>
        <end position="523"/>
    </location>
</feature>
<dbReference type="InterPro" id="IPR011993">
    <property type="entry name" value="PH-like_dom_sf"/>
</dbReference>
<feature type="region of interest" description="Disordered" evidence="6">
    <location>
        <begin position="259"/>
        <end position="285"/>
    </location>
</feature>
<dbReference type="InterPro" id="IPR030113">
    <property type="entry name" value="AFAP"/>
</dbReference>
<keyword evidence="4 5" id="KW-0175">Coiled coil</keyword>
<dbReference type="PANTHER" id="PTHR14338">
    <property type="entry name" value="ACTIN FILAMENT-ASSOCIATED PROTEIN 1 FAMILY MEMBER"/>
    <property type="match status" value="1"/>
</dbReference>
<evidence type="ECO:0000256" key="3">
    <source>
        <dbReference type="ARBA" id="ARBA00022737"/>
    </source>
</evidence>
<feature type="compositionally biased region" description="Pro residues" evidence="6">
    <location>
        <begin position="264"/>
        <end position="280"/>
    </location>
</feature>
<dbReference type="InterPro" id="IPR001849">
    <property type="entry name" value="PH_domain"/>
</dbReference>
<proteinExistence type="predicted"/>
<comment type="subcellular location">
    <subcellularLocation>
        <location evidence="1">Cytoplasm</location>
    </subcellularLocation>
</comment>
<dbReference type="EMBL" id="CAWYQH010000112">
    <property type="protein sequence ID" value="CAK8690081.1"/>
    <property type="molecule type" value="Genomic_DNA"/>
</dbReference>
<reference evidence="8 9" key="1">
    <citation type="submission" date="2024-02" db="EMBL/GenBank/DDBJ databases">
        <authorList>
            <person name="Daric V."/>
            <person name="Darras S."/>
        </authorList>
    </citation>
    <scope>NUCLEOTIDE SEQUENCE [LARGE SCALE GENOMIC DNA]</scope>
</reference>
<dbReference type="PANTHER" id="PTHR14338:SF7">
    <property type="entry name" value="PH DOMAIN-CONTAINING PROTEIN"/>
    <property type="match status" value="1"/>
</dbReference>
<dbReference type="Pfam" id="PF00169">
    <property type="entry name" value="PH"/>
    <property type="match status" value="1"/>
</dbReference>
<keyword evidence="3" id="KW-0677">Repeat</keyword>
<evidence type="ECO:0000313" key="9">
    <source>
        <dbReference type="Proteomes" id="UP001642483"/>
    </source>
</evidence>
<feature type="coiled-coil region" evidence="5">
    <location>
        <begin position="581"/>
        <end position="652"/>
    </location>
</feature>
<evidence type="ECO:0000259" key="7">
    <source>
        <dbReference type="PROSITE" id="PS50003"/>
    </source>
</evidence>
<evidence type="ECO:0000256" key="6">
    <source>
        <dbReference type="SAM" id="MobiDB-lite"/>
    </source>
</evidence>
<name>A0ABP0GE78_CLALP</name>
<evidence type="ECO:0000256" key="4">
    <source>
        <dbReference type="ARBA" id="ARBA00023054"/>
    </source>
</evidence>
<evidence type="ECO:0000256" key="5">
    <source>
        <dbReference type="SAM" id="Coils"/>
    </source>
</evidence>
<keyword evidence="2" id="KW-0963">Cytoplasm</keyword>
<evidence type="ECO:0000256" key="2">
    <source>
        <dbReference type="ARBA" id="ARBA00022490"/>
    </source>
</evidence>
<gene>
    <name evidence="8" type="ORF">CVLEPA_LOCUS22723</name>
</gene>
<accession>A0ABP0GE78</accession>
<feature type="region of interest" description="Disordered" evidence="6">
    <location>
        <begin position="110"/>
        <end position="141"/>
    </location>
</feature>
<protein>
    <recommendedName>
        <fullName evidence="7">PH domain-containing protein</fullName>
    </recommendedName>
</protein>
<organism evidence="8 9">
    <name type="scientific">Clavelina lepadiformis</name>
    <name type="common">Light-bulb sea squirt</name>
    <name type="synonym">Ascidia lepadiformis</name>
    <dbReference type="NCBI Taxonomy" id="159417"/>
    <lineage>
        <taxon>Eukaryota</taxon>
        <taxon>Metazoa</taxon>
        <taxon>Chordata</taxon>
        <taxon>Tunicata</taxon>
        <taxon>Ascidiacea</taxon>
        <taxon>Aplousobranchia</taxon>
        <taxon>Clavelinidae</taxon>
        <taxon>Clavelina</taxon>
    </lineage>
</organism>
<dbReference type="PROSITE" id="PS50003">
    <property type="entry name" value="PH_DOMAIN"/>
    <property type="match status" value="1"/>
</dbReference>
<sequence>MINMTHLELLRILEYYLDKDLRNERLSVRNESKRSELLEKVKAAMCDELQIDKLDDPLNQARSSSRTFDRSRVSLPFPMTPPFSSNRSSETISQFEGELYVDLNEGNENSAPSLAGLGDGSGSGYESYASDEESNIRSKQEKEEDHLDAYYHGTNCDVYSLVFLENKTFLSGRKWIKRIGIVRENHFQCYKKLGDSHAVIDLPLRAYSAYLSSKEGTSSLVVNLEPTGSDGTAYRFYVKHTKSEDWLRTLRDKTASVVEAGSLPAPPVPSRPPNTLPPSDRPVQRQSSLIGVSDIGKGLKTAVTDMFKKDKTKKKISTAEQMGALLCGSLNIFNDGKWSKKLCLIRTNQLLIYGKEEAPEQTVILQGCDLQPSFDDQERMFAFKLTKDGKQLLFLEASSSSEMGRWVGILIAETGCAEVPEVEPESIYVEPELYHSVMSTARQVYQQTVKMKNDTKKHKKVPFPIPEEDEEDLYMDITESEPKSTLLTDVASDFKEVGPTAPPRKQKTSGAAKLNNDSVSSNSKKNESHQAKAKTKELFQSDTNMKSQIMEHTVANHGRHRKHLPKMQGQQQNSGPMESQKVELQSKIRDINNRLNQVKIKADELQKYIQAAGSEESSTRLKSVLEKTEKERKALENEKASIQRKLSQQLHLKSVAKEKPGDPKANIAISSSGNVMSRAKMFEELEAKK</sequence>
<evidence type="ECO:0000256" key="1">
    <source>
        <dbReference type="ARBA" id="ARBA00004496"/>
    </source>
</evidence>
<feature type="region of interest" description="Disordered" evidence="6">
    <location>
        <begin position="495"/>
        <end position="536"/>
    </location>
</feature>
<dbReference type="SUPFAM" id="SSF50729">
    <property type="entry name" value="PH domain-like"/>
    <property type="match status" value="1"/>
</dbReference>
<comment type="caution">
    <text evidence="8">The sequence shown here is derived from an EMBL/GenBank/DDBJ whole genome shotgun (WGS) entry which is preliminary data.</text>
</comment>
<feature type="domain" description="PH" evidence="7">
    <location>
        <begin position="323"/>
        <end position="415"/>
    </location>
</feature>
<keyword evidence="9" id="KW-1185">Reference proteome</keyword>
<dbReference type="Proteomes" id="UP001642483">
    <property type="component" value="Unassembled WGS sequence"/>
</dbReference>
<dbReference type="SMART" id="SM00233">
    <property type="entry name" value="PH"/>
    <property type="match status" value="1"/>
</dbReference>